<dbReference type="PANTHER" id="PTHR33695">
    <property type="entry name" value="LIPOPROTEIN SIGNAL PEPTIDASE"/>
    <property type="match status" value="1"/>
</dbReference>
<gene>
    <name evidence="9" type="primary">lspA</name>
    <name evidence="11" type="ORF">AN221_19450</name>
</gene>
<dbReference type="HAMAP" id="MF_00161">
    <property type="entry name" value="LspA"/>
    <property type="match status" value="1"/>
</dbReference>
<dbReference type="GO" id="GO:0005886">
    <property type="term" value="C:plasma membrane"/>
    <property type="evidence" value="ECO:0007669"/>
    <property type="project" value="UniProtKB-SubCell"/>
</dbReference>
<dbReference type="GO" id="GO:0006508">
    <property type="term" value="P:proteolysis"/>
    <property type="evidence" value="ECO:0007669"/>
    <property type="project" value="UniProtKB-KW"/>
</dbReference>
<evidence type="ECO:0000256" key="6">
    <source>
        <dbReference type="ARBA" id="ARBA00022801"/>
    </source>
</evidence>
<feature type="active site" evidence="9">
    <location>
        <position position="148"/>
    </location>
</feature>
<evidence type="ECO:0000256" key="3">
    <source>
        <dbReference type="ARBA" id="ARBA00022670"/>
    </source>
</evidence>
<dbReference type="PANTHER" id="PTHR33695:SF1">
    <property type="entry name" value="LIPOPROTEIN SIGNAL PEPTIDASE"/>
    <property type="match status" value="1"/>
</dbReference>
<evidence type="ECO:0000256" key="7">
    <source>
        <dbReference type="ARBA" id="ARBA00022989"/>
    </source>
</evidence>
<dbReference type="AlphaFoldDB" id="A0A1E7LSB7"/>
<comment type="caution">
    <text evidence="11">The sequence shown here is derived from an EMBL/GenBank/DDBJ whole genome shotgun (WGS) entry which is preliminary data.</text>
</comment>
<dbReference type="InterPro" id="IPR001872">
    <property type="entry name" value="Peptidase_A8"/>
</dbReference>
<comment type="catalytic activity">
    <reaction evidence="9">
        <text>Release of signal peptides from bacterial membrane prolipoproteins. Hydrolyzes -Xaa-Yaa-Zaa-|-(S,diacylglyceryl)Cys-, in which Xaa is hydrophobic (preferably Leu), and Yaa (Ala or Ser) and Zaa (Gly or Ala) have small, neutral side chains.</text>
        <dbReference type="EC" id="3.4.23.36"/>
    </reaction>
</comment>
<keyword evidence="6 9" id="KW-0378">Hydrolase</keyword>
<proteinExistence type="inferred from homology"/>
<sequence>MLVPRTTPSTTPSVQRRFRGHARAAALLVLAAVFAVADLAIKAWAQRTLPDAPIEGDVLDLRLAFNSGVAFSFASDAPTWLVLTVTGLITTAIAVALWRTAHTERLLWGLCLAAILGGAAANLTDRAADGLVTDYLHSGWWPTFNLADVFIVLGGIACVALSFGRSDQADA</sequence>
<evidence type="ECO:0000256" key="1">
    <source>
        <dbReference type="ARBA" id="ARBA00006139"/>
    </source>
</evidence>
<feature type="transmembrane region" description="Helical" evidence="9">
    <location>
        <begin position="144"/>
        <end position="164"/>
    </location>
</feature>
<comment type="similarity">
    <text evidence="1 9 10">Belongs to the peptidase A8 family.</text>
</comment>
<dbReference type="PATRIC" id="fig|518642.7.peg.666"/>
<dbReference type="OrthoDB" id="4308908at2"/>
<comment type="function">
    <text evidence="9">This protein specifically catalyzes the removal of signal peptides from prolipoproteins.</text>
</comment>
<dbReference type="GO" id="GO:0004190">
    <property type="term" value="F:aspartic-type endopeptidase activity"/>
    <property type="evidence" value="ECO:0007669"/>
    <property type="project" value="UniProtKB-UniRule"/>
</dbReference>
<evidence type="ECO:0000256" key="8">
    <source>
        <dbReference type="ARBA" id="ARBA00023136"/>
    </source>
</evidence>
<feature type="transmembrane region" description="Helical" evidence="9">
    <location>
        <begin position="80"/>
        <end position="99"/>
    </location>
</feature>
<evidence type="ECO:0000256" key="10">
    <source>
        <dbReference type="RuleBase" id="RU004181"/>
    </source>
</evidence>
<evidence type="ECO:0000313" key="11">
    <source>
        <dbReference type="EMBL" id="OEV19099.1"/>
    </source>
</evidence>
<evidence type="ECO:0000256" key="9">
    <source>
        <dbReference type="HAMAP-Rule" id="MF_00161"/>
    </source>
</evidence>
<dbReference type="EMBL" id="LJGZ01000088">
    <property type="protein sequence ID" value="OEV19099.1"/>
    <property type="molecule type" value="Genomic_DNA"/>
</dbReference>
<comment type="subcellular location">
    <subcellularLocation>
        <location evidence="9">Cell membrane</location>
        <topology evidence="9">Multi-pass membrane protein</topology>
    </subcellularLocation>
</comment>
<name>A0A1E7LSB7_9ACTN</name>
<accession>A0A1E7LSB7</accession>
<keyword evidence="3 9" id="KW-0645">Protease</keyword>
<feature type="active site" evidence="9">
    <location>
        <position position="134"/>
    </location>
</feature>
<keyword evidence="2 9" id="KW-1003">Cell membrane</keyword>
<dbReference type="Pfam" id="PF01252">
    <property type="entry name" value="Peptidase_A8"/>
    <property type="match status" value="1"/>
</dbReference>
<feature type="transmembrane region" description="Helical" evidence="9">
    <location>
        <begin position="25"/>
        <end position="45"/>
    </location>
</feature>
<reference evidence="11 12" key="1">
    <citation type="journal article" date="2016" name="Front. Microbiol.">
        <title>Comparative Genomics Analysis of Streptomyces Species Reveals Their Adaptation to the Marine Environment and Their Diversity at the Genomic Level.</title>
        <authorList>
            <person name="Tian X."/>
            <person name="Zhang Z."/>
            <person name="Yang T."/>
            <person name="Chen M."/>
            <person name="Li J."/>
            <person name="Chen F."/>
            <person name="Yang J."/>
            <person name="Li W."/>
            <person name="Zhang B."/>
            <person name="Zhang Z."/>
            <person name="Wu J."/>
            <person name="Zhang C."/>
            <person name="Long L."/>
            <person name="Xiao J."/>
        </authorList>
    </citation>
    <scope>NUCLEOTIDE SEQUENCE [LARGE SCALE GENOMIC DNA]</scope>
    <source>
        <strain evidence="11 12">SCSIO M10372</strain>
    </source>
</reference>
<keyword evidence="4 9" id="KW-0812">Transmembrane</keyword>
<feature type="transmembrane region" description="Helical" evidence="9">
    <location>
        <begin position="106"/>
        <end position="124"/>
    </location>
</feature>
<dbReference type="EC" id="3.4.23.36" evidence="9"/>
<evidence type="ECO:0000313" key="12">
    <source>
        <dbReference type="Proteomes" id="UP000175971"/>
    </source>
</evidence>
<keyword evidence="12" id="KW-1185">Reference proteome</keyword>
<keyword evidence="5 9" id="KW-0064">Aspartyl protease</keyword>
<keyword evidence="7 9" id="KW-1133">Transmembrane helix</keyword>
<dbReference type="PRINTS" id="PR00781">
    <property type="entry name" value="LIPOSIGPTASE"/>
</dbReference>
<protein>
    <recommendedName>
        <fullName evidence="9">Lipoprotein signal peptidase</fullName>
        <ecNumber evidence="9">3.4.23.36</ecNumber>
    </recommendedName>
    <alternativeName>
        <fullName evidence="9">Prolipoprotein signal peptidase</fullName>
    </alternativeName>
    <alternativeName>
        <fullName evidence="9">Signal peptidase II</fullName>
        <shortName evidence="9">SPase II</shortName>
    </alternativeName>
</protein>
<keyword evidence="8 9" id="KW-0472">Membrane</keyword>
<comment type="pathway">
    <text evidence="9">Protein modification; lipoprotein biosynthesis (signal peptide cleavage).</text>
</comment>
<evidence type="ECO:0000256" key="5">
    <source>
        <dbReference type="ARBA" id="ARBA00022750"/>
    </source>
</evidence>
<dbReference type="Proteomes" id="UP000175971">
    <property type="component" value="Unassembled WGS sequence"/>
</dbReference>
<dbReference type="UniPathway" id="UPA00665"/>
<evidence type="ECO:0000256" key="4">
    <source>
        <dbReference type="ARBA" id="ARBA00022692"/>
    </source>
</evidence>
<organism evidence="11 12">
    <name type="scientific">Streptomyces nanshensis</name>
    <dbReference type="NCBI Taxonomy" id="518642"/>
    <lineage>
        <taxon>Bacteria</taxon>
        <taxon>Bacillati</taxon>
        <taxon>Actinomycetota</taxon>
        <taxon>Actinomycetes</taxon>
        <taxon>Kitasatosporales</taxon>
        <taxon>Streptomycetaceae</taxon>
        <taxon>Streptomyces</taxon>
    </lineage>
</organism>
<evidence type="ECO:0000256" key="2">
    <source>
        <dbReference type="ARBA" id="ARBA00022475"/>
    </source>
</evidence>